<organism evidence="1 2">
    <name type="scientific">Joostella atrarenae</name>
    <dbReference type="NCBI Taxonomy" id="679257"/>
    <lineage>
        <taxon>Bacteria</taxon>
        <taxon>Pseudomonadati</taxon>
        <taxon>Bacteroidota</taxon>
        <taxon>Flavobacteriia</taxon>
        <taxon>Flavobacteriales</taxon>
        <taxon>Flavobacteriaceae</taxon>
        <taxon>Joostella</taxon>
    </lineage>
</organism>
<comment type="caution">
    <text evidence="1">The sequence shown here is derived from an EMBL/GenBank/DDBJ whole genome shotgun (WGS) entry which is preliminary data.</text>
</comment>
<dbReference type="InterPro" id="IPR023214">
    <property type="entry name" value="HAD_sf"/>
</dbReference>
<dbReference type="Pfam" id="PF13419">
    <property type="entry name" value="HAD_2"/>
    <property type="match status" value="1"/>
</dbReference>
<dbReference type="PANTHER" id="PTHR43611:SF3">
    <property type="entry name" value="FLAVIN MONONUCLEOTIDE HYDROLASE 1, CHLOROPLATIC"/>
    <property type="match status" value="1"/>
</dbReference>
<dbReference type="NCBIfam" id="TIGR01509">
    <property type="entry name" value="HAD-SF-IA-v3"/>
    <property type="match status" value="1"/>
</dbReference>
<accession>A0ABS9J5Q5</accession>
<dbReference type="Proteomes" id="UP000829517">
    <property type="component" value="Unassembled WGS sequence"/>
</dbReference>
<proteinExistence type="predicted"/>
<evidence type="ECO:0000313" key="2">
    <source>
        <dbReference type="Proteomes" id="UP000829517"/>
    </source>
</evidence>
<dbReference type="PANTHER" id="PTHR43611">
    <property type="entry name" value="ALPHA-D-GLUCOSE 1-PHOSPHATE PHOSPHATASE"/>
    <property type="match status" value="1"/>
</dbReference>
<name>A0ABS9J5Q5_9FLAO</name>
<sequence length="215" mass="25452">MKKNKEEQNTIKNIVFDFGDIFVDLDKPASMRLILEKQPDFILTEEIIKINNDYEKGLITTEAFTNSYQKLIPNIDSNTLQEIWNAIILKIPPHRLDFIEDLSSKKKYRLLLLSNTNELHIQQVIKNNSLENYNRFKKCFDKFYLSHEINLRKPNSNIFEFVLNDNNIIAEETLFIDDTLEHIETAKQLGFHTWNLIPGKEDITELFEKEFPFPQ</sequence>
<dbReference type="RefSeq" id="WP_236959726.1">
    <property type="nucleotide sequence ID" value="NZ_JAETXX010000009.1"/>
</dbReference>
<dbReference type="Gene3D" id="1.10.150.240">
    <property type="entry name" value="Putative phosphatase, domain 2"/>
    <property type="match status" value="1"/>
</dbReference>
<dbReference type="EMBL" id="JAETXX010000009">
    <property type="protein sequence ID" value="MCF8715765.1"/>
    <property type="molecule type" value="Genomic_DNA"/>
</dbReference>
<dbReference type="SFLD" id="SFLDS00003">
    <property type="entry name" value="Haloacid_Dehalogenase"/>
    <property type="match status" value="1"/>
</dbReference>
<dbReference type="CDD" id="cd02603">
    <property type="entry name" value="HAD_sEH-N_like"/>
    <property type="match status" value="1"/>
</dbReference>
<keyword evidence="2" id="KW-1185">Reference proteome</keyword>
<dbReference type="InterPro" id="IPR036412">
    <property type="entry name" value="HAD-like_sf"/>
</dbReference>
<dbReference type="SFLD" id="SFLDG01129">
    <property type="entry name" value="C1.5:_HAD__Beta-PGM__Phosphata"/>
    <property type="match status" value="1"/>
</dbReference>
<dbReference type="InterPro" id="IPR041492">
    <property type="entry name" value="HAD_2"/>
</dbReference>
<gene>
    <name evidence="1" type="ORF">JM658_13095</name>
</gene>
<dbReference type="SUPFAM" id="SSF56784">
    <property type="entry name" value="HAD-like"/>
    <property type="match status" value="1"/>
</dbReference>
<dbReference type="Gene3D" id="3.40.50.1000">
    <property type="entry name" value="HAD superfamily/HAD-like"/>
    <property type="match status" value="1"/>
</dbReference>
<reference evidence="1 2" key="1">
    <citation type="submission" date="2021-01" db="EMBL/GenBank/DDBJ databases">
        <title>Genome sequencing of Joostella atrarenae M1-2 (= KCTC 23194).</title>
        <authorList>
            <person name="Zakaria M.R."/>
            <person name="Lam M.Q."/>
            <person name="Chong C.S."/>
        </authorList>
    </citation>
    <scope>NUCLEOTIDE SEQUENCE [LARGE SCALE GENOMIC DNA]</scope>
    <source>
        <strain evidence="1 2">M1-2</strain>
    </source>
</reference>
<evidence type="ECO:0000313" key="1">
    <source>
        <dbReference type="EMBL" id="MCF8715765.1"/>
    </source>
</evidence>
<dbReference type="NCBIfam" id="TIGR01549">
    <property type="entry name" value="HAD-SF-IA-v1"/>
    <property type="match status" value="1"/>
</dbReference>
<dbReference type="InterPro" id="IPR023198">
    <property type="entry name" value="PGP-like_dom2"/>
</dbReference>
<protein>
    <submittedName>
        <fullName evidence="1">HAD family phosphatase</fullName>
    </submittedName>
</protein>
<dbReference type="InterPro" id="IPR006439">
    <property type="entry name" value="HAD-SF_hydro_IA"/>
</dbReference>